<dbReference type="EMBL" id="MCFA01000262">
    <property type="protein sequence ID" value="ORX96171.1"/>
    <property type="molecule type" value="Genomic_DNA"/>
</dbReference>
<dbReference type="AlphaFoldDB" id="A0A1Y1YDQ4"/>
<keyword evidence="3" id="KW-1185">Reference proteome</keyword>
<comment type="caution">
    <text evidence="2">The sequence shown here is derived from an EMBL/GenBank/DDBJ whole genome shotgun (WGS) entry which is preliminary data.</text>
</comment>
<keyword evidence="1" id="KW-1133">Transmembrane helix</keyword>
<organism evidence="2 3">
    <name type="scientific">Clohesyomyces aquaticus</name>
    <dbReference type="NCBI Taxonomy" id="1231657"/>
    <lineage>
        <taxon>Eukaryota</taxon>
        <taxon>Fungi</taxon>
        <taxon>Dikarya</taxon>
        <taxon>Ascomycota</taxon>
        <taxon>Pezizomycotina</taxon>
        <taxon>Dothideomycetes</taxon>
        <taxon>Pleosporomycetidae</taxon>
        <taxon>Pleosporales</taxon>
        <taxon>Lindgomycetaceae</taxon>
        <taxon>Clohesyomyces</taxon>
    </lineage>
</organism>
<evidence type="ECO:0000313" key="2">
    <source>
        <dbReference type="EMBL" id="ORX96171.1"/>
    </source>
</evidence>
<feature type="transmembrane region" description="Helical" evidence="1">
    <location>
        <begin position="45"/>
        <end position="68"/>
    </location>
</feature>
<proteinExistence type="predicted"/>
<gene>
    <name evidence="2" type="ORF">BCR34DRAFT_185609</name>
</gene>
<keyword evidence="1" id="KW-0812">Transmembrane</keyword>
<sequence>MAQSGDFGRPIGRSQKLNTGGLHASSFLVIFPFRSTIPISTEALLGGYLAAFVILLLSPSLGLWFYFVEHMYIA</sequence>
<evidence type="ECO:0000313" key="3">
    <source>
        <dbReference type="Proteomes" id="UP000193144"/>
    </source>
</evidence>
<dbReference type="Proteomes" id="UP000193144">
    <property type="component" value="Unassembled WGS sequence"/>
</dbReference>
<protein>
    <submittedName>
        <fullName evidence="2">Uncharacterized protein</fullName>
    </submittedName>
</protein>
<name>A0A1Y1YDQ4_9PLEO</name>
<accession>A0A1Y1YDQ4</accession>
<keyword evidence="1" id="KW-0472">Membrane</keyword>
<evidence type="ECO:0000256" key="1">
    <source>
        <dbReference type="SAM" id="Phobius"/>
    </source>
</evidence>
<reference evidence="2 3" key="1">
    <citation type="submission" date="2016-07" db="EMBL/GenBank/DDBJ databases">
        <title>Pervasive Adenine N6-methylation of Active Genes in Fungi.</title>
        <authorList>
            <consortium name="DOE Joint Genome Institute"/>
            <person name="Mondo S.J."/>
            <person name="Dannebaum R.O."/>
            <person name="Kuo R.C."/>
            <person name="Labutti K."/>
            <person name="Haridas S."/>
            <person name="Kuo A."/>
            <person name="Salamov A."/>
            <person name="Ahrendt S.R."/>
            <person name="Lipzen A."/>
            <person name="Sullivan W."/>
            <person name="Andreopoulos W.B."/>
            <person name="Clum A."/>
            <person name="Lindquist E."/>
            <person name="Daum C."/>
            <person name="Ramamoorthy G.K."/>
            <person name="Gryganskyi A."/>
            <person name="Culley D."/>
            <person name="Magnuson J.K."/>
            <person name="James T.Y."/>
            <person name="O'Malley M.A."/>
            <person name="Stajich J.E."/>
            <person name="Spatafora J.W."/>
            <person name="Visel A."/>
            <person name="Grigoriev I.V."/>
        </authorList>
    </citation>
    <scope>NUCLEOTIDE SEQUENCE [LARGE SCALE GENOMIC DNA]</scope>
    <source>
        <strain evidence="2 3">CBS 115471</strain>
    </source>
</reference>